<dbReference type="AlphaFoldDB" id="Q026X5"/>
<protein>
    <submittedName>
        <fullName evidence="12">Pyrrolo-quinoline quinone</fullName>
    </submittedName>
</protein>
<dbReference type="SUPFAM" id="SSF50998">
    <property type="entry name" value="Quinoprotein alcohol dehydrogenase-like"/>
    <property type="match status" value="1"/>
</dbReference>
<feature type="signal peptide" evidence="10">
    <location>
        <begin position="1"/>
        <end position="24"/>
    </location>
</feature>
<dbReference type="InterPro" id="IPR036909">
    <property type="entry name" value="Cyt_c-like_dom_sf"/>
</dbReference>
<dbReference type="PROSITE" id="PS51007">
    <property type="entry name" value="CYTC"/>
    <property type="match status" value="1"/>
</dbReference>
<dbReference type="PANTHER" id="PTHR32303">
    <property type="entry name" value="QUINOPROTEIN ALCOHOL DEHYDROGENASE (CYTOCHROME C)"/>
    <property type="match status" value="1"/>
</dbReference>
<dbReference type="Gene3D" id="1.10.760.10">
    <property type="entry name" value="Cytochrome c-like domain"/>
    <property type="match status" value="1"/>
</dbReference>
<proteinExistence type="inferred from homology"/>
<keyword evidence="4 8" id="KW-0479">Metal-binding</keyword>
<dbReference type="SMART" id="SM00564">
    <property type="entry name" value="PQQ"/>
    <property type="match status" value="7"/>
</dbReference>
<gene>
    <name evidence="12" type="ordered locus">Acid_1948</name>
</gene>
<keyword evidence="3 8" id="KW-0349">Heme</keyword>
<evidence type="ECO:0000259" key="11">
    <source>
        <dbReference type="PROSITE" id="PS51007"/>
    </source>
</evidence>
<dbReference type="STRING" id="234267.Acid_1948"/>
<accession>Q026X5</accession>
<evidence type="ECO:0000256" key="2">
    <source>
        <dbReference type="ARBA" id="ARBA00008156"/>
    </source>
</evidence>
<dbReference type="eggNOG" id="COG4993">
    <property type="taxonomic scope" value="Bacteria"/>
</dbReference>
<dbReference type="InterPro" id="IPR002372">
    <property type="entry name" value="PQQ_rpt_dom"/>
</dbReference>
<dbReference type="Pfam" id="PF13442">
    <property type="entry name" value="Cytochrome_CBB3"/>
    <property type="match status" value="1"/>
</dbReference>
<dbReference type="PANTHER" id="PTHR32303:SF4">
    <property type="entry name" value="QUINOPROTEIN GLUCOSE DEHYDROGENASE"/>
    <property type="match status" value="1"/>
</dbReference>
<name>Q026X5_SOLUE</name>
<dbReference type="Gene3D" id="2.140.10.10">
    <property type="entry name" value="Quinoprotein alcohol dehydrogenase-like superfamily"/>
    <property type="match status" value="2"/>
</dbReference>
<feature type="compositionally biased region" description="Low complexity" evidence="9">
    <location>
        <begin position="469"/>
        <end position="482"/>
    </location>
</feature>
<evidence type="ECO:0000256" key="6">
    <source>
        <dbReference type="ARBA" id="ARBA00023002"/>
    </source>
</evidence>
<sequence precursor="true">MKATMKIHTIIAVLALFTVSAERASGQKESGGWKDYLGGPDGSHYSPLTQINASNVSRMEVAWSYPAPDGTSVFCPLVVDNVAYLAAKGGALVALDATTGKELWAHSFGTGGGGRGGISGQRGANYWESKDRKDRRILVTASGFLHAIDALTGKTIESFADHGKLDLKIGIDRAPIPLASRTPGRIFENLIILGSFPGEGYLAPPGDLRAFDVRTGKLAWVFHTIPHEGELGYDTWPKDAYKYMGGVDVWGEITVDEKRGIAYFPVSSAKYELYGGDRPGNNLFADCLLALDARTGKYLWHFQTVHHDIWDYDPTAAPQLVTAKHDGKTVDVVALASKNGFLYVFDRVTGKPLWPIEERAVPKSEVPGEWTSPTQPFPTMPPPFARQRMTKDDLYFGFMTPEEKTHWEERFAKAQNHGLFTPPGLTDTVSIPGVNGGPFFWDTGADPARGIVFVESKDFPSILKMVKAGESTSSNSGGSIPSRTQPGGGRGRGGFGMTGGPPMALRLGRTIYEGSCQACHGPDLKGDRGPAVDDAVKRLGMAAVLTIVKKGKGAMPGFPTMNAEAITDVVEFLDKSDQAPAGTGVPGNSLMERLEPDYPAGVMPPPSRFKTGYGQEGYILTPPWSTITAYDLNTGKIIWQTPYGDTPQAGPSDKLRGNVTPRSGFVVTAGGLVLFADNQSKLYALDKNTGKVVHSRDVPNSAVGVPAVYEVNGREYILFSLLGGPGFPAGARMAPGGVNPPPGEKMFVAFALPK</sequence>
<dbReference type="HOGENOM" id="CLU_018478_1_1_0"/>
<feature type="chain" id="PRO_5004163132" evidence="10">
    <location>
        <begin position="25"/>
        <end position="754"/>
    </location>
</feature>
<dbReference type="InParanoid" id="Q026X5"/>
<dbReference type="GO" id="GO:0020037">
    <property type="term" value="F:heme binding"/>
    <property type="evidence" value="ECO:0007669"/>
    <property type="project" value="InterPro"/>
</dbReference>
<dbReference type="InterPro" id="IPR009056">
    <property type="entry name" value="Cyt_c-like_dom"/>
</dbReference>
<comment type="cofactor">
    <cofactor evidence="1">
        <name>pyrroloquinoline quinone</name>
        <dbReference type="ChEBI" id="CHEBI:58442"/>
    </cofactor>
</comment>
<dbReference type="SUPFAM" id="SSF46626">
    <property type="entry name" value="Cytochrome c"/>
    <property type="match status" value="1"/>
</dbReference>
<evidence type="ECO:0000256" key="10">
    <source>
        <dbReference type="SAM" id="SignalP"/>
    </source>
</evidence>
<dbReference type="EMBL" id="CP000473">
    <property type="protein sequence ID" value="ABJ82938.1"/>
    <property type="molecule type" value="Genomic_DNA"/>
</dbReference>
<keyword evidence="5 10" id="KW-0732">Signal</keyword>
<feature type="compositionally biased region" description="Gly residues" evidence="9">
    <location>
        <begin position="486"/>
        <end position="496"/>
    </location>
</feature>
<dbReference type="Pfam" id="PF01011">
    <property type="entry name" value="PQQ"/>
    <property type="match status" value="2"/>
</dbReference>
<evidence type="ECO:0000256" key="9">
    <source>
        <dbReference type="SAM" id="MobiDB-lite"/>
    </source>
</evidence>
<evidence type="ECO:0000256" key="4">
    <source>
        <dbReference type="ARBA" id="ARBA00022723"/>
    </source>
</evidence>
<comment type="similarity">
    <text evidence="2">Belongs to the bacterial PQQ dehydrogenase family.</text>
</comment>
<evidence type="ECO:0000256" key="3">
    <source>
        <dbReference type="ARBA" id="ARBA00022617"/>
    </source>
</evidence>
<evidence type="ECO:0000313" key="12">
    <source>
        <dbReference type="EMBL" id="ABJ82938.1"/>
    </source>
</evidence>
<evidence type="ECO:0000256" key="1">
    <source>
        <dbReference type="ARBA" id="ARBA00001931"/>
    </source>
</evidence>
<feature type="domain" description="Cytochrome c" evidence="11">
    <location>
        <begin position="503"/>
        <end position="577"/>
    </location>
</feature>
<feature type="region of interest" description="Disordered" evidence="9">
    <location>
        <begin position="469"/>
        <end position="496"/>
    </location>
</feature>
<keyword evidence="7 8" id="KW-0408">Iron</keyword>
<dbReference type="KEGG" id="sus:Acid_1948"/>
<dbReference type="eggNOG" id="COG2010">
    <property type="taxonomic scope" value="Bacteria"/>
</dbReference>
<keyword evidence="6" id="KW-0560">Oxidoreductase</keyword>
<evidence type="ECO:0000256" key="5">
    <source>
        <dbReference type="ARBA" id="ARBA00022729"/>
    </source>
</evidence>
<evidence type="ECO:0000256" key="7">
    <source>
        <dbReference type="ARBA" id="ARBA00023004"/>
    </source>
</evidence>
<reference evidence="12" key="1">
    <citation type="submission" date="2006-10" db="EMBL/GenBank/DDBJ databases">
        <title>Complete sequence of Solibacter usitatus Ellin6076.</title>
        <authorList>
            <consortium name="US DOE Joint Genome Institute"/>
            <person name="Copeland A."/>
            <person name="Lucas S."/>
            <person name="Lapidus A."/>
            <person name="Barry K."/>
            <person name="Detter J.C."/>
            <person name="Glavina del Rio T."/>
            <person name="Hammon N."/>
            <person name="Israni S."/>
            <person name="Dalin E."/>
            <person name="Tice H."/>
            <person name="Pitluck S."/>
            <person name="Thompson L.S."/>
            <person name="Brettin T."/>
            <person name="Bruce D."/>
            <person name="Han C."/>
            <person name="Tapia R."/>
            <person name="Gilna P."/>
            <person name="Schmutz J."/>
            <person name="Larimer F."/>
            <person name="Land M."/>
            <person name="Hauser L."/>
            <person name="Kyrpides N."/>
            <person name="Mikhailova N."/>
            <person name="Janssen P.H."/>
            <person name="Kuske C.R."/>
            <person name="Richardson P."/>
        </authorList>
    </citation>
    <scope>NUCLEOTIDE SEQUENCE</scope>
    <source>
        <strain evidence="12">Ellin6076</strain>
    </source>
</reference>
<evidence type="ECO:0000256" key="8">
    <source>
        <dbReference type="PROSITE-ProRule" id="PRU00433"/>
    </source>
</evidence>
<dbReference type="InterPro" id="IPR011047">
    <property type="entry name" value="Quinoprotein_ADH-like_sf"/>
</dbReference>
<dbReference type="GO" id="GO:0016491">
    <property type="term" value="F:oxidoreductase activity"/>
    <property type="evidence" value="ECO:0007669"/>
    <property type="project" value="UniProtKB-KW"/>
</dbReference>
<organism evidence="12">
    <name type="scientific">Solibacter usitatus (strain Ellin6076)</name>
    <dbReference type="NCBI Taxonomy" id="234267"/>
    <lineage>
        <taxon>Bacteria</taxon>
        <taxon>Pseudomonadati</taxon>
        <taxon>Acidobacteriota</taxon>
        <taxon>Terriglobia</taxon>
        <taxon>Bryobacterales</taxon>
        <taxon>Solibacteraceae</taxon>
        <taxon>Candidatus Solibacter</taxon>
    </lineage>
</organism>
<dbReference type="GO" id="GO:0046872">
    <property type="term" value="F:metal ion binding"/>
    <property type="evidence" value="ECO:0007669"/>
    <property type="project" value="UniProtKB-KW"/>
</dbReference>
<dbReference type="GO" id="GO:0009055">
    <property type="term" value="F:electron transfer activity"/>
    <property type="evidence" value="ECO:0007669"/>
    <property type="project" value="InterPro"/>
</dbReference>
<dbReference type="InterPro" id="IPR018391">
    <property type="entry name" value="PQQ_b-propeller_rpt"/>
</dbReference>